<accession>A0A0V0R185</accession>
<gene>
    <name evidence="2" type="ORF">PPERSA_01165</name>
</gene>
<keyword evidence="1" id="KW-0812">Transmembrane</keyword>
<evidence type="ECO:0000313" key="3">
    <source>
        <dbReference type="Proteomes" id="UP000054937"/>
    </source>
</evidence>
<dbReference type="EMBL" id="LDAU01000067">
    <property type="protein sequence ID" value="KRX08235.1"/>
    <property type="molecule type" value="Genomic_DNA"/>
</dbReference>
<keyword evidence="1" id="KW-1133">Transmembrane helix</keyword>
<dbReference type="OrthoDB" id="291767at2759"/>
<dbReference type="InParanoid" id="A0A0V0R185"/>
<sequence length="100" mass="11794">MASGCYNIITNYWFGDGDSSDWSIGFSLANKKNKKQLMKAQDILNMTTIFVIIVLLQFFRKSQRKMDNECDEEDIAANDYTVIVEIENYIYIFIYYIFLK</sequence>
<dbReference type="AlphaFoldDB" id="A0A0V0R185"/>
<proteinExistence type="predicted"/>
<dbReference type="Proteomes" id="UP000054937">
    <property type="component" value="Unassembled WGS sequence"/>
</dbReference>
<reference evidence="2 3" key="1">
    <citation type="journal article" date="2015" name="Sci. Rep.">
        <title>Genome of the facultative scuticociliatosis pathogen Pseudocohnilembus persalinus provides insight into its virulence through horizontal gene transfer.</title>
        <authorList>
            <person name="Xiong J."/>
            <person name="Wang G."/>
            <person name="Cheng J."/>
            <person name="Tian M."/>
            <person name="Pan X."/>
            <person name="Warren A."/>
            <person name="Jiang C."/>
            <person name="Yuan D."/>
            <person name="Miao W."/>
        </authorList>
    </citation>
    <scope>NUCLEOTIDE SEQUENCE [LARGE SCALE GENOMIC DNA]</scope>
    <source>
        <strain evidence="2">36N120E</strain>
    </source>
</reference>
<dbReference type="OMA" id="MDNECDE"/>
<keyword evidence="3" id="KW-1185">Reference proteome</keyword>
<feature type="transmembrane region" description="Helical" evidence="1">
    <location>
        <begin position="43"/>
        <end position="60"/>
    </location>
</feature>
<keyword evidence="1" id="KW-0472">Membrane</keyword>
<protein>
    <submittedName>
        <fullName evidence="2">Uncharacterized protein</fullName>
    </submittedName>
</protein>
<evidence type="ECO:0000313" key="2">
    <source>
        <dbReference type="EMBL" id="KRX08235.1"/>
    </source>
</evidence>
<feature type="transmembrane region" description="Helical" evidence="1">
    <location>
        <begin position="80"/>
        <end position="99"/>
    </location>
</feature>
<comment type="caution">
    <text evidence="2">The sequence shown here is derived from an EMBL/GenBank/DDBJ whole genome shotgun (WGS) entry which is preliminary data.</text>
</comment>
<organism evidence="2 3">
    <name type="scientific">Pseudocohnilembus persalinus</name>
    <name type="common">Ciliate</name>
    <dbReference type="NCBI Taxonomy" id="266149"/>
    <lineage>
        <taxon>Eukaryota</taxon>
        <taxon>Sar</taxon>
        <taxon>Alveolata</taxon>
        <taxon>Ciliophora</taxon>
        <taxon>Intramacronucleata</taxon>
        <taxon>Oligohymenophorea</taxon>
        <taxon>Scuticociliatia</taxon>
        <taxon>Philasterida</taxon>
        <taxon>Pseudocohnilembidae</taxon>
        <taxon>Pseudocohnilembus</taxon>
    </lineage>
</organism>
<evidence type="ECO:0000256" key="1">
    <source>
        <dbReference type="SAM" id="Phobius"/>
    </source>
</evidence>
<name>A0A0V0R185_PSEPJ</name>